<evidence type="ECO:0000313" key="1">
    <source>
        <dbReference type="EMBL" id="NBJ23121.1"/>
    </source>
</evidence>
<proteinExistence type="predicted"/>
<reference evidence="1 2" key="1">
    <citation type="submission" date="2020-01" db="EMBL/GenBank/DDBJ databases">
        <title>Microvirga sp. nov., an arsenate reduction bacterium isolated from Tibet hotspring sediments.</title>
        <authorList>
            <person name="Yuan C.-G."/>
        </authorList>
    </citation>
    <scope>NUCLEOTIDE SEQUENCE [LARGE SCALE GENOMIC DNA]</scope>
    <source>
        <strain evidence="1 2">SYSU G3D203</strain>
    </source>
</reference>
<comment type="caution">
    <text evidence="1">The sequence shown here is derived from an EMBL/GenBank/DDBJ whole genome shotgun (WGS) entry which is preliminary data.</text>
</comment>
<gene>
    <name evidence="1" type="ORF">GR303_01940</name>
</gene>
<organism evidence="1 2">
    <name type="scientific">Microvirga arsenatis</name>
    <dbReference type="NCBI Taxonomy" id="2692265"/>
    <lineage>
        <taxon>Bacteria</taxon>
        <taxon>Pseudomonadati</taxon>
        <taxon>Pseudomonadota</taxon>
        <taxon>Alphaproteobacteria</taxon>
        <taxon>Hyphomicrobiales</taxon>
        <taxon>Methylobacteriaceae</taxon>
        <taxon>Microvirga</taxon>
    </lineage>
</organism>
<dbReference type="Gene3D" id="2.60.40.3440">
    <property type="match status" value="1"/>
</dbReference>
<sequence length="41" mass="4405">MRSCVDPAYKSAVLKTDGFFSHTPKPGFSGADSFTYTTKSA</sequence>
<protein>
    <submittedName>
        <fullName evidence="1">Uncharacterized protein</fullName>
    </submittedName>
</protein>
<evidence type="ECO:0000313" key="2">
    <source>
        <dbReference type="Proteomes" id="UP000818323"/>
    </source>
</evidence>
<dbReference type="EMBL" id="JAAAXJ010000001">
    <property type="protein sequence ID" value="NBJ23121.1"/>
    <property type="molecule type" value="Genomic_DNA"/>
</dbReference>
<accession>A0ABW9YW75</accession>
<dbReference type="Pfam" id="PF17963">
    <property type="entry name" value="Big_9"/>
    <property type="match status" value="1"/>
</dbReference>
<name>A0ABW9YW75_9HYPH</name>
<dbReference type="Proteomes" id="UP000818323">
    <property type="component" value="Unassembled WGS sequence"/>
</dbReference>
<keyword evidence="2" id="KW-1185">Reference proteome</keyword>
<dbReference type="RefSeq" id="WP_161721718.1">
    <property type="nucleotide sequence ID" value="NZ_JAAAXI010000002.1"/>
</dbReference>